<reference evidence="2" key="1">
    <citation type="journal article" date="2020" name="Int. J. Syst. Evol. Microbiol.">
        <title>Aquipluma nitroreducens gen. nov. sp. nov., a novel facultatively anaerobic bacterium isolated from a freshwater lake.</title>
        <authorList>
            <person name="Watanabe M."/>
            <person name="Kojima H."/>
            <person name="Fukui M."/>
        </authorList>
    </citation>
    <scope>NUCLEOTIDE SEQUENCE</scope>
    <source>
        <strain evidence="2">MeG22</strain>
    </source>
</reference>
<dbReference type="EMBL" id="AP018694">
    <property type="protein sequence ID" value="BBE16918.1"/>
    <property type="molecule type" value="Genomic_DNA"/>
</dbReference>
<keyword evidence="1" id="KW-1133">Transmembrane helix</keyword>
<sequence length="85" mass="9469">MDGMTASVYLMTTVKIVELICAIAFLSGRFVPLASVVIFPITLNILLFHVFLEPSGLPVAVLLMIGNLFLAFYYRDKYKPMLAPK</sequence>
<keyword evidence="3" id="KW-1185">Reference proteome</keyword>
<dbReference type="Proteomes" id="UP001193389">
    <property type="component" value="Chromosome"/>
</dbReference>
<feature type="transmembrane region" description="Helical" evidence="1">
    <location>
        <begin position="6"/>
        <end position="26"/>
    </location>
</feature>
<evidence type="ECO:0000313" key="2">
    <source>
        <dbReference type="EMBL" id="BBE16918.1"/>
    </source>
</evidence>
<keyword evidence="1" id="KW-0472">Membrane</keyword>
<name>A0A5K7S5T9_9BACT</name>
<gene>
    <name evidence="2" type="ORF">AQPE_1065</name>
</gene>
<feature type="transmembrane region" description="Helical" evidence="1">
    <location>
        <begin position="33"/>
        <end position="51"/>
    </location>
</feature>
<keyword evidence="1" id="KW-0812">Transmembrane</keyword>
<protein>
    <submittedName>
        <fullName evidence="2">DoxX family protein</fullName>
    </submittedName>
</protein>
<evidence type="ECO:0000256" key="1">
    <source>
        <dbReference type="SAM" id="Phobius"/>
    </source>
</evidence>
<organism evidence="2 3">
    <name type="scientific">Aquipluma nitroreducens</name>
    <dbReference type="NCBI Taxonomy" id="2010828"/>
    <lineage>
        <taxon>Bacteria</taxon>
        <taxon>Pseudomonadati</taxon>
        <taxon>Bacteroidota</taxon>
        <taxon>Bacteroidia</taxon>
        <taxon>Marinilabiliales</taxon>
        <taxon>Prolixibacteraceae</taxon>
        <taxon>Aquipluma</taxon>
    </lineage>
</organism>
<accession>A0A5K7S5T9</accession>
<evidence type="ECO:0000313" key="3">
    <source>
        <dbReference type="Proteomes" id="UP001193389"/>
    </source>
</evidence>
<feature type="transmembrane region" description="Helical" evidence="1">
    <location>
        <begin position="57"/>
        <end position="75"/>
    </location>
</feature>
<dbReference type="KEGG" id="anf:AQPE_1065"/>
<proteinExistence type="predicted"/>
<dbReference type="AlphaFoldDB" id="A0A5K7S5T9"/>